<dbReference type="AlphaFoldDB" id="A0A9K3NTA5"/>
<dbReference type="Proteomes" id="UP000215914">
    <property type="component" value="Unassembled WGS sequence"/>
</dbReference>
<protein>
    <submittedName>
        <fullName evidence="1">Uncharacterized protein</fullName>
    </submittedName>
</protein>
<dbReference type="Gramene" id="mRNA:HanXRQr2_Chr04g0186331">
    <property type="protein sequence ID" value="CDS:HanXRQr2_Chr04g0186331.1"/>
    <property type="gene ID" value="HanXRQr2_Chr04g0186331"/>
</dbReference>
<name>A0A9K3NTA5_HELAN</name>
<comment type="caution">
    <text evidence="1">The sequence shown here is derived from an EMBL/GenBank/DDBJ whole genome shotgun (WGS) entry which is preliminary data.</text>
</comment>
<reference evidence="1" key="2">
    <citation type="submission" date="2020-06" db="EMBL/GenBank/DDBJ databases">
        <title>Helianthus annuus Genome sequencing and assembly Release 2.</title>
        <authorList>
            <person name="Gouzy J."/>
            <person name="Langlade N."/>
            <person name="Munos S."/>
        </authorList>
    </citation>
    <scope>NUCLEOTIDE SEQUENCE</scope>
    <source>
        <tissue evidence="1">Leaves</tissue>
    </source>
</reference>
<dbReference type="EMBL" id="MNCJ02000319">
    <property type="protein sequence ID" value="KAF5811866.1"/>
    <property type="molecule type" value="Genomic_DNA"/>
</dbReference>
<gene>
    <name evidence="1" type="ORF">HanXRQr2_Chr04g0186331</name>
</gene>
<sequence length="69" mass="8158">MLVCLGYQLTQSRKLFVLYIKKEKNGTKSPGYSRYSVKTGMSITFFVLCGLNMRNGNFWRRLVVDWRKE</sequence>
<keyword evidence="2" id="KW-1185">Reference proteome</keyword>
<organism evidence="1 2">
    <name type="scientific">Helianthus annuus</name>
    <name type="common">Common sunflower</name>
    <dbReference type="NCBI Taxonomy" id="4232"/>
    <lineage>
        <taxon>Eukaryota</taxon>
        <taxon>Viridiplantae</taxon>
        <taxon>Streptophyta</taxon>
        <taxon>Embryophyta</taxon>
        <taxon>Tracheophyta</taxon>
        <taxon>Spermatophyta</taxon>
        <taxon>Magnoliopsida</taxon>
        <taxon>eudicotyledons</taxon>
        <taxon>Gunneridae</taxon>
        <taxon>Pentapetalae</taxon>
        <taxon>asterids</taxon>
        <taxon>campanulids</taxon>
        <taxon>Asterales</taxon>
        <taxon>Asteraceae</taxon>
        <taxon>Asteroideae</taxon>
        <taxon>Heliantheae alliance</taxon>
        <taxon>Heliantheae</taxon>
        <taxon>Helianthus</taxon>
    </lineage>
</organism>
<accession>A0A9K3NTA5</accession>
<evidence type="ECO:0000313" key="1">
    <source>
        <dbReference type="EMBL" id="KAF5811866.1"/>
    </source>
</evidence>
<proteinExistence type="predicted"/>
<reference evidence="1" key="1">
    <citation type="journal article" date="2017" name="Nature">
        <title>The sunflower genome provides insights into oil metabolism, flowering and Asterid evolution.</title>
        <authorList>
            <person name="Badouin H."/>
            <person name="Gouzy J."/>
            <person name="Grassa C.J."/>
            <person name="Murat F."/>
            <person name="Staton S.E."/>
            <person name="Cottret L."/>
            <person name="Lelandais-Briere C."/>
            <person name="Owens G.L."/>
            <person name="Carrere S."/>
            <person name="Mayjonade B."/>
            <person name="Legrand L."/>
            <person name="Gill N."/>
            <person name="Kane N.C."/>
            <person name="Bowers J.E."/>
            <person name="Hubner S."/>
            <person name="Bellec A."/>
            <person name="Berard A."/>
            <person name="Berges H."/>
            <person name="Blanchet N."/>
            <person name="Boniface M.C."/>
            <person name="Brunel D."/>
            <person name="Catrice O."/>
            <person name="Chaidir N."/>
            <person name="Claudel C."/>
            <person name="Donnadieu C."/>
            <person name="Faraut T."/>
            <person name="Fievet G."/>
            <person name="Helmstetter N."/>
            <person name="King M."/>
            <person name="Knapp S.J."/>
            <person name="Lai Z."/>
            <person name="Le Paslier M.C."/>
            <person name="Lippi Y."/>
            <person name="Lorenzon L."/>
            <person name="Mandel J.R."/>
            <person name="Marage G."/>
            <person name="Marchand G."/>
            <person name="Marquand E."/>
            <person name="Bret-Mestries E."/>
            <person name="Morien E."/>
            <person name="Nambeesan S."/>
            <person name="Nguyen T."/>
            <person name="Pegot-Espagnet P."/>
            <person name="Pouilly N."/>
            <person name="Raftis F."/>
            <person name="Sallet E."/>
            <person name="Schiex T."/>
            <person name="Thomas J."/>
            <person name="Vandecasteele C."/>
            <person name="Vares D."/>
            <person name="Vear F."/>
            <person name="Vautrin S."/>
            <person name="Crespi M."/>
            <person name="Mangin B."/>
            <person name="Burke J.M."/>
            <person name="Salse J."/>
            <person name="Munos S."/>
            <person name="Vincourt P."/>
            <person name="Rieseberg L.H."/>
            <person name="Langlade N.B."/>
        </authorList>
    </citation>
    <scope>NUCLEOTIDE SEQUENCE</scope>
    <source>
        <tissue evidence="1">Leaves</tissue>
    </source>
</reference>
<evidence type="ECO:0000313" key="2">
    <source>
        <dbReference type="Proteomes" id="UP000215914"/>
    </source>
</evidence>